<organism evidence="1">
    <name type="scientific">marine sediment metagenome</name>
    <dbReference type="NCBI Taxonomy" id="412755"/>
    <lineage>
        <taxon>unclassified sequences</taxon>
        <taxon>metagenomes</taxon>
        <taxon>ecological metagenomes</taxon>
    </lineage>
</organism>
<dbReference type="Gene3D" id="3.40.50.10540">
    <property type="entry name" value="Crotonobetainyl-coa:carnitine coa-transferase, domain 1"/>
    <property type="match status" value="1"/>
</dbReference>
<comment type="caution">
    <text evidence="1">The sequence shown here is derived from an EMBL/GenBank/DDBJ whole genome shotgun (WGS) entry which is preliminary data.</text>
</comment>
<sequence length="137" mass="15179">MGKRQVLEGIKVADFSWWGVAPQACRELAEHGATVVRVESHRHPDGLRTMVPYKDDIPGVDRSAFGAAYNTNKYSISLDFARPKGLEIAKKLLQWADIFAESNAPGVMAKLGLDYESCKKIKPDIIYFSTCAQGQYG</sequence>
<dbReference type="SUPFAM" id="SSF89796">
    <property type="entry name" value="CoA-transferase family III (CaiB/BaiF)"/>
    <property type="match status" value="1"/>
</dbReference>
<evidence type="ECO:0000313" key="1">
    <source>
        <dbReference type="EMBL" id="GAF98931.1"/>
    </source>
</evidence>
<evidence type="ECO:0008006" key="2">
    <source>
        <dbReference type="Google" id="ProtNLM"/>
    </source>
</evidence>
<protein>
    <recommendedName>
        <fullName evidence="2">CoA transferase</fullName>
    </recommendedName>
</protein>
<dbReference type="PANTHER" id="PTHR48228">
    <property type="entry name" value="SUCCINYL-COA--D-CITRAMALATE COA-TRANSFERASE"/>
    <property type="match status" value="1"/>
</dbReference>
<dbReference type="InterPro" id="IPR050509">
    <property type="entry name" value="CoA-transferase_III"/>
</dbReference>
<reference evidence="1" key="1">
    <citation type="journal article" date="2014" name="Front. Microbiol.">
        <title>High frequency of phylogenetically diverse reductive dehalogenase-homologous genes in deep subseafloor sedimentary metagenomes.</title>
        <authorList>
            <person name="Kawai M."/>
            <person name="Futagami T."/>
            <person name="Toyoda A."/>
            <person name="Takaki Y."/>
            <person name="Nishi S."/>
            <person name="Hori S."/>
            <person name="Arai W."/>
            <person name="Tsubouchi T."/>
            <person name="Morono Y."/>
            <person name="Uchiyama I."/>
            <person name="Ito T."/>
            <person name="Fujiyama A."/>
            <person name="Inagaki F."/>
            <person name="Takami H."/>
        </authorList>
    </citation>
    <scope>NUCLEOTIDE SEQUENCE</scope>
    <source>
        <strain evidence="1">Expedition CK06-06</strain>
    </source>
</reference>
<dbReference type="PANTHER" id="PTHR48228:SF5">
    <property type="entry name" value="ALPHA-METHYLACYL-COA RACEMASE"/>
    <property type="match status" value="1"/>
</dbReference>
<dbReference type="Pfam" id="PF02515">
    <property type="entry name" value="CoA_transf_3"/>
    <property type="match status" value="1"/>
</dbReference>
<dbReference type="EMBL" id="BARS01010998">
    <property type="protein sequence ID" value="GAF98931.1"/>
    <property type="molecule type" value="Genomic_DNA"/>
</dbReference>
<dbReference type="AlphaFoldDB" id="X0UI17"/>
<proteinExistence type="predicted"/>
<dbReference type="InterPro" id="IPR003673">
    <property type="entry name" value="CoA-Trfase_fam_III"/>
</dbReference>
<feature type="non-terminal residue" evidence="1">
    <location>
        <position position="137"/>
    </location>
</feature>
<gene>
    <name evidence="1" type="ORF">S01H1_20171</name>
</gene>
<dbReference type="InterPro" id="IPR023606">
    <property type="entry name" value="CoA-Trfase_III_dom_1_sf"/>
</dbReference>
<dbReference type="GO" id="GO:0003824">
    <property type="term" value="F:catalytic activity"/>
    <property type="evidence" value="ECO:0007669"/>
    <property type="project" value="InterPro"/>
</dbReference>
<accession>X0UI17</accession>
<name>X0UI17_9ZZZZ</name>